<dbReference type="PIRSF" id="PIRSF001221">
    <property type="entry name" value="Amidase_fungi"/>
    <property type="match status" value="1"/>
</dbReference>
<dbReference type="InterPro" id="IPR023631">
    <property type="entry name" value="Amidase_dom"/>
</dbReference>
<evidence type="ECO:0000256" key="1">
    <source>
        <dbReference type="ARBA" id="ARBA00009199"/>
    </source>
</evidence>
<dbReference type="AlphaFoldDB" id="A0A8S1D6E7"/>
<dbReference type="Gene3D" id="3.90.1300.10">
    <property type="entry name" value="Amidase signature (AS) domain"/>
    <property type="match status" value="1"/>
</dbReference>
<dbReference type="PROSITE" id="PS00571">
    <property type="entry name" value="AMIDASES"/>
    <property type="match status" value="1"/>
</dbReference>
<dbReference type="InterPro" id="IPR020556">
    <property type="entry name" value="Amidase_CS"/>
</dbReference>
<feature type="domain" description="Amidase" evidence="3">
    <location>
        <begin position="67"/>
        <end position="504"/>
    </location>
</feature>
<dbReference type="GO" id="GO:0012505">
    <property type="term" value="C:endomembrane system"/>
    <property type="evidence" value="ECO:0007669"/>
    <property type="project" value="TreeGrafter"/>
</dbReference>
<comment type="similarity">
    <text evidence="1">Belongs to the amidase family.</text>
</comment>
<dbReference type="InterPro" id="IPR036928">
    <property type="entry name" value="AS_sf"/>
</dbReference>
<dbReference type="InterPro" id="IPR052739">
    <property type="entry name" value="FAAH2"/>
</dbReference>
<evidence type="ECO:0000256" key="2">
    <source>
        <dbReference type="PIRSR" id="PIRSR001221-1"/>
    </source>
</evidence>
<dbReference type="PANTHER" id="PTHR43372:SF4">
    <property type="entry name" value="FATTY-ACID AMIDE HYDROLASE 2"/>
    <property type="match status" value="1"/>
</dbReference>
<protein>
    <recommendedName>
        <fullName evidence="3">Amidase domain-containing protein</fullName>
    </recommendedName>
</protein>
<dbReference type="Proteomes" id="UP000494165">
    <property type="component" value="Unassembled WGS sequence"/>
</dbReference>
<name>A0A8S1D6E7_9INSE</name>
<comment type="caution">
    <text evidence="4">The sequence shown here is derived from an EMBL/GenBank/DDBJ whole genome shotgun (WGS) entry which is preliminary data.</text>
</comment>
<dbReference type="EMBL" id="CADEPI010000111">
    <property type="protein sequence ID" value="CAB3375420.1"/>
    <property type="molecule type" value="Genomic_DNA"/>
</dbReference>
<dbReference type="OrthoDB" id="6428749at2759"/>
<evidence type="ECO:0000313" key="4">
    <source>
        <dbReference type="EMBL" id="CAB3375420.1"/>
    </source>
</evidence>
<evidence type="ECO:0000259" key="3">
    <source>
        <dbReference type="Pfam" id="PF01425"/>
    </source>
</evidence>
<organism evidence="4 5">
    <name type="scientific">Cloeon dipterum</name>
    <dbReference type="NCBI Taxonomy" id="197152"/>
    <lineage>
        <taxon>Eukaryota</taxon>
        <taxon>Metazoa</taxon>
        <taxon>Ecdysozoa</taxon>
        <taxon>Arthropoda</taxon>
        <taxon>Hexapoda</taxon>
        <taxon>Insecta</taxon>
        <taxon>Pterygota</taxon>
        <taxon>Palaeoptera</taxon>
        <taxon>Ephemeroptera</taxon>
        <taxon>Pisciforma</taxon>
        <taxon>Baetidae</taxon>
        <taxon>Cloeon</taxon>
    </lineage>
</organism>
<dbReference type="Pfam" id="PF01425">
    <property type="entry name" value="Amidase"/>
    <property type="match status" value="1"/>
</dbReference>
<proteinExistence type="inferred from homology"/>
<feature type="active site" description="Acyl-ester intermediate" evidence="2">
    <location>
        <position position="228"/>
    </location>
</feature>
<dbReference type="PANTHER" id="PTHR43372">
    <property type="entry name" value="FATTY-ACID AMIDE HYDROLASE"/>
    <property type="match status" value="1"/>
</dbReference>
<sequence>MSWWKQARAKWLSFLRRLIDLLSGVLFRVAYAIKGKGSMPPIRNLLLLEPAMSIAAKIRNRKISSEEVVKTFISRVEEINPILNCVVDQRFEEALEEARAVDKLLATTDKTAEEIEKETPFLGVPFSTKDAIKVKGMSFTAGLYCRKDVRADGDAETVALLRAAGAIPLVITNTSEVCMWWESHNRVYGRTNNPYDTSKIVGGSSGGEACNLSAAGTPFGLGSDIGGSIRMPCFFNGIFGHKPTRCVISNHGEWPEASDTHQTYLGTGPMSRFATDLVPMVKILAKKDLRLDEKVDLRKMRIYYMEDDGGSPHLSPVDPDIRQAMRKVIEYLSQAHGLKPKKVDFPKLRRAVSIWLAKMNLVGVPDFCQQLANCEGSINLGWELAKWMVGQSNHTFIALMTAFTERFGVQPGTPHYERLFNMCQDLHNEFQTLLGDDGVFLYPTHPTPAPYHNEPVLRPFNFAYTAIINVLGFPATAIPLGLSRDGLPIGIQVIGGLLSDRLTLAMALELEKAFGGWVPPKIDV</sequence>
<reference evidence="4 5" key="1">
    <citation type="submission" date="2020-04" db="EMBL/GenBank/DDBJ databases">
        <authorList>
            <person name="Alioto T."/>
            <person name="Alioto T."/>
            <person name="Gomez Garrido J."/>
        </authorList>
    </citation>
    <scope>NUCLEOTIDE SEQUENCE [LARGE SCALE GENOMIC DNA]</scope>
</reference>
<dbReference type="SUPFAM" id="SSF75304">
    <property type="entry name" value="Amidase signature (AS) enzymes"/>
    <property type="match status" value="1"/>
</dbReference>
<accession>A0A8S1D6E7</accession>
<feature type="active site" description="Charge relay system" evidence="2">
    <location>
        <position position="129"/>
    </location>
</feature>
<keyword evidence="5" id="KW-1185">Reference proteome</keyword>
<feature type="active site" description="Charge relay system" evidence="2">
    <location>
        <position position="204"/>
    </location>
</feature>
<evidence type="ECO:0000313" key="5">
    <source>
        <dbReference type="Proteomes" id="UP000494165"/>
    </source>
</evidence>
<gene>
    <name evidence="4" type="ORF">CLODIP_2_CD08646</name>
</gene>